<dbReference type="InterPro" id="IPR050736">
    <property type="entry name" value="Sensor_HK_Regulatory"/>
</dbReference>
<dbReference type="InterPro" id="IPR003661">
    <property type="entry name" value="HisK_dim/P_dom"/>
</dbReference>
<dbReference type="InterPro" id="IPR036097">
    <property type="entry name" value="HisK_dim/P_sf"/>
</dbReference>
<dbReference type="InterPro" id="IPR003594">
    <property type="entry name" value="HATPase_dom"/>
</dbReference>
<dbReference type="Gene3D" id="1.10.287.130">
    <property type="match status" value="1"/>
</dbReference>
<dbReference type="GO" id="GO:0000155">
    <property type="term" value="F:phosphorelay sensor kinase activity"/>
    <property type="evidence" value="ECO:0007669"/>
    <property type="project" value="InterPro"/>
</dbReference>
<dbReference type="OrthoDB" id="9801651at2"/>
<evidence type="ECO:0000256" key="6">
    <source>
        <dbReference type="ARBA" id="ARBA00023012"/>
    </source>
</evidence>
<feature type="region of interest" description="Disordered" evidence="7">
    <location>
        <begin position="274"/>
        <end position="296"/>
    </location>
</feature>
<dbReference type="RefSeq" id="WP_104508304.1">
    <property type="nucleotide sequence ID" value="NZ_JACIGC010000004.1"/>
</dbReference>
<dbReference type="InterPro" id="IPR004358">
    <property type="entry name" value="Sig_transdc_His_kin-like_C"/>
</dbReference>
<dbReference type="InterPro" id="IPR036890">
    <property type="entry name" value="HATPase_C_sf"/>
</dbReference>
<sequence length="296" mass="31683">MSEHRLTHKPQAGGCGARASASALASEAADWRQRLLANVSHELRTPLNAIIGFSEMLANVDLSPKDPEKQREYARIINASGQHLLSVVNTILDMSKIESGVFAIEPEHFDLGALIDFSCDLVKLKAQEKTIELLAACASNIGEIVADKRACKQILLNLLSNAVKFTPEGGQVAISARKDGGFVVIDVSDTGIGVTPGELLRLGDPFYQARATYDRPYEGAGLGLSIVRGLVALHGGAISFASAPNEGASVTVRLPIDCREAERADALSARIETVSRPEGAHKTHPFHSHHQVKKIA</sequence>
<dbReference type="FunFam" id="3.30.565.10:FF:000006">
    <property type="entry name" value="Sensor histidine kinase WalK"/>
    <property type="match status" value="1"/>
</dbReference>
<dbReference type="AlphaFoldDB" id="A0A2S6N6N0"/>
<dbReference type="SUPFAM" id="SSF55874">
    <property type="entry name" value="ATPase domain of HSP90 chaperone/DNA topoisomerase II/histidine kinase"/>
    <property type="match status" value="1"/>
</dbReference>
<dbReference type="Pfam" id="PF00512">
    <property type="entry name" value="HisKA"/>
    <property type="match status" value="1"/>
</dbReference>
<dbReference type="CDD" id="cd16922">
    <property type="entry name" value="HATPase_EvgS-ArcB-TorS-like"/>
    <property type="match status" value="1"/>
</dbReference>
<dbReference type="CDD" id="cd00082">
    <property type="entry name" value="HisKA"/>
    <property type="match status" value="1"/>
</dbReference>
<dbReference type="InterPro" id="IPR005467">
    <property type="entry name" value="His_kinase_dom"/>
</dbReference>
<name>A0A2S6N6N0_9HYPH</name>
<dbReference type="Proteomes" id="UP000239089">
    <property type="component" value="Unassembled WGS sequence"/>
</dbReference>
<dbReference type="SMART" id="SM00388">
    <property type="entry name" value="HisKA"/>
    <property type="match status" value="1"/>
</dbReference>
<evidence type="ECO:0000313" key="9">
    <source>
        <dbReference type="Proteomes" id="UP000239089"/>
    </source>
</evidence>
<evidence type="ECO:0000256" key="3">
    <source>
        <dbReference type="ARBA" id="ARBA00022553"/>
    </source>
</evidence>
<dbReference type="EC" id="2.7.13.3" evidence="2"/>
<proteinExistence type="predicted"/>
<comment type="catalytic activity">
    <reaction evidence="1">
        <text>ATP + protein L-histidine = ADP + protein N-phospho-L-histidine.</text>
        <dbReference type="EC" id="2.7.13.3"/>
    </reaction>
</comment>
<keyword evidence="6" id="KW-0902">Two-component regulatory system</keyword>
<evidence type="ECO:0000256" key="5">
    <source>
        <dbReference type="ARBA" id="ARBA00022777"/>
    </source>
</evidence>
<dbReference type="EMBL" id="NHSJ01000082">
    <property type="protein sequence ID" value="PPQ30261.1"/>
    <property type="molecule type" value="Genomic_DNA"/>
</dbReference>
<protein>
    <recommendedName>
        <fullName evidence="2">histidine kinase</fullName>
        <ecNumber evidence="2">2.7.13.3</ecNumber>
    </recommendedName>
</protein>
<keyword evidence="5" id="KW-0418">Kinase</keyword>
<reference evidence="8 9" key="1">
    <citation type="journal article" date="2018" name="Arch. Microbiol.">
        <title>New insights into the metabolic potential of the phototrophic purple bacterium Rhodopila globiformis DSM 161(T) from its draft genome sequence and evidence for a vanadium-dependent nitrogenase.</title>
        <authorList>
            <person name="Imhoff J.F."/>
            <person name="Rahn T."/>
            <person name="Kunzel S."/>
            <person name="Neulinger S.C."/>
        </authorList>
    </citation>
    <scope>NUCLEOTIDE SEQUENCE [LARGE SCALE GENOMIC DNA]</scope>
    <source>
        <strain evidence="8 9">DSM 16996</strain>
    </source>
</reference>
<dbReference type="PROSITE" id="PS50109">
    <property type="entry name" value="HIS_KIN"/>
    <property type="match status" value="1"/>
</dbReference>
<evidence type="ECO:0000256" key="7">
    <source>
        <dbReference type="SAM" id="MobiDB-lite"/>
    </source>
</evidence>
<evidence type="ECO:0000256" key="4">
    <source>
        <dbReference type="ARBA" id="ARBA00022679"/>
    </source>
</evidence>
<comment type="caution">
    <text evidence="8">The sequence shown here is derived from an EMBL/GenBank/DDBJ whole genome shotgun (WGS) entry which is preliminary data.</text>
</comment>
<keyword evidence="4" id="KW-0808">Transferase</keyword>
<evidence type="ECO:0000313" key="8">
    <source>
        <dbReference type="EMBL" id="PPQ30261.1"/>
    </source>
</evidence>
<gene>
    <name evidence="8" type="ORF">CCR94_13140</name>
</gene>
<dbReference type="Gene3D" id="3.30.565.10">
    <property type="entry name" value="Histidine kinase-like ATPase, C-terminal domain"/>
    <property type="match status" value="1"/>
</dbReference>
<keyword evidence="9" id="KW-1185">Reference proteome</keyword>
<dbReference type="SUPFAM" id="SSF47384">
    <property type="entry name" value="Homodimeric domain of signal transducing histidine kinase"/>
    <property type="match status" value="1"/>
</dbReference>
<evidence type="ECO:0000256" key="2">
    <source>
        <dbReference type="ARBA" id="ARBA00012438"/>
    </source>
</evidence>
<organism evidence="8 9">
    <name type="scientific">Rhodoblastus sphagnicola</name>
    <dbReference type="NCBI Taxonomy" id="333368"/>
    <lineage>
        <taxon>Bacteria</taxon>
        <taxon>Pseudomonadati</taxon>
        <taxon>Pseudomonadota</taxon>
        <taxon>Alphaproteobacteria</taxon>
        <taxon>Hyphomicrobiales</taxon>
        <taxon>Rhodoblastaceae</taxon>
        <taxon>Rhodoblastus</taxon>
    </lineage>
</organism>
<feature type="compositionally biased region" description="Basic residues" evidence="7">
    <location>
        <begin position="282"/>
        <end position="296"/>
    </location>
</feature>
<accession>A0A2S6N6N0</accession>
<dbReference type="PANTHER" id="PTHR43711:SF26">
    <property type="entry name" value="SENSOR HISTIDINE KINASE RCSC"/>
    <property type="match status" value="1"/>
</dbReference>
<evidence type="ECO:0000256" key="1">
    <source>
        <dbReference type="ARBA" id="ARBA00000085"/>
    </source>
</evidence>
<keyword evidence="3" id="KW-0597">Phosphoprotein</keyword>
<dbReference type="SMART" id="SM00387">
    <property type="entry name" value="HATPase_c"/>
    <property type="match status" value="1"/>
</dbReference>
<dbReference type="PRINTS" id="PR00344">
    <property type="entry name" value="BCTRLSENSOR"/>
</dbReference>
<dbReference type="PANTHER" id="PTHR43711">
    <property type="entry name" value="TWO-COMPONENT HISTIDINE KINASE"/>
    <property type="match status" value="1"/>
</dbReference>
<dbReference type="Pfam" id="PF02518">
    <property type="entry name" value="HATPase_c"/>
    <property type="match status" value="1"/>
</dbReference>